<evidence type="ECO:0000259" key="9">
    <source>
        <dbReference type="Pfam" id="PF07477"/>
    </source>
</evidence>
<dbReference type="InterPro" id="IPR017853">
    <property type="entry name" value="GH"/>
</dbReference>
<reference evidence="11 12" key="1">
    <citation type="submission" date="2020-08" db="EMBL/GenBank/DDBJ databases">
        <title>Genomic Encyclopedia of Type Strains, Phase IV (KMG-IV): sequencing the most valuable type-strain genomes for metagenomic binning, comparative biology and taxonomic classification.</title>
        <authorList>
            <person name="Goeker M."/>
        </authorList>
    </citation>
    <scope>NUCLEOTIDE SEQUENCE [LARGE SCALE GENOMIC DNA]</scope>
    <source>
        <strain evidence="11 12">DSM 105137</strain>
    </source>
</reference>
<dbReference type="InterPro" id="IPR011100">
    <property type="entry name" value="Glyco_hydro_67_cat"/>
</dbReference>
<comment type="caution">
    <text evidence="11">The sequence shown here is derived from an EMBL/GenBank/DDBJ whole genome shotgun (WGS) entry which is preliminary data.</text>
</comment>
<comment type="subunit">
    <text evidence="7">Homodimer.</text>
</comment>
<dbReference type="GO" id="GO:0005576">
    <property type="term" value="C:extracellular region"/>
    <property type="evidence" value="ECO:0007669"/>
    <property type="project" value="InterPro"/>
</dbReference>
<dbReference type="AlphaFoldDB" id="A0A840E6L3"/>
<protein>
    <recommendedName>
        <fullName evidence="7">Xylan alpha-1,2-glucuronidase</fullName>
        <ecNumber evidence="7">3.2.1.131</ecNumber>
    </recommendedName>
</protein>
<organism evidence="11 12">
    <name type="scientific">Neolewinella aquimaris</name>
    <dbReference type="NCBI Taxonomy" id="1835722"/>
    <lineage>
        <taxon>Bacteria</taxon>
        <taxon>Pseudomonadati</taxon>
        <taxon>Bacteroidota</taxon>
        <taxon>Saprospiria</taxon>
        <taxon>Saprospirales</taxon>
        <taxon>Lewinellaceae</taxon>
        <taxon>Neolewinella</taxon>
    </lineage>
</organism>
<dbReference type="EMBL" id="JACIFF010000005">
    <property type="protein sequence ID" value="MBB4079593.1"/>
    <property type="molecule type" value="Genomic_DNA"/>
</dbReference>
<dbReference type="Pfam" id="PF07477">
    <property type="entry name" value="Glyco_hydro_67C"/>
    <property type="match status" value="1"/>
</dbReference>
<keyword evidence="3 7" id="KW-0378">Hydrolase</keyword>
<dbReference type="InterPro" id="IPR011099">
    <property type="entry name" value="Glyco_hydro_67_C"/>
</dbReference>
<dbReference type="GO" id="GO:0045493">
    <property type="term" value="P:xylan catabolic process"/>
    <property type="evidence" value="ECO:0007669"/>
    <property type="project" value="UniProtKB-KW"/>
</dbReference>
<dbReference type="InterPro" id="IPR029018">
    <property type="entry name" value="Hex-like_dom2"/>
</dbReference>
<evidence type="ECO:0000259" key="10">
    <source>
        <dbReference type="Pfam" id="PF07488"/>
    </source>
</evidence>
<proteinExistence type="inferred from homology"/>
<evidence type="ECO:0000256" key="3">
    <source>
        <dbReference type="ARBA" id="ARBA00022801"/>
    </source>
</evidence>
<keyword evidence="6 7" id="KW-0624">Polysaccharide degradation</keyword>
<dbReference type="GO" id="GO:0033939">
    <property type="term" value="F:xylan alpha-1,2-glucuronosidase activity"/>
    <property type="evidence" value="ECO:0007669"/>
    <property type="project" value="UniProtKB-EC"/>
</dbReference>
<evidence type="ECO:0000313" key="11">
    <source>
        <dbReference type="EMBL" id="MBB4079593.1"/>
    </source>
</evidence>
<name>A0A840E6L3_9BACT</name>
<sequence length="707" mass="79017">MRTLLWIIVICLSCPLAGSDGYALWLGHQLIEDSIVRQDYRAALTFIDGSTGGGEVATTATNELRRGLSELLGVQPLRGPGEAGAHGIYLGLRGRSARLDHYLATADVPDLGSEGYHLVYHDGDVLLLADDEPGLLYGAFDLLRQVQALTDLRSLNRTEQPAYAHRILNHWDNLDGTVERGYAGFSIWNWHQLPEYIDQRYVDYARANASIGINGTVVTNVNANSLIFREDYLDKAKALADIFRPYGIKLYLTARFSSPMELGGLDTADPLDPAVIAWWKEKVEEIYARIPDFGGFLVKANSEGQPGPWEYGRTHAEGANVLADALAPHGGIVVWRAFVYSDEAGRDRFREAYDEFTPLDGRFRNNVLVQIKNGPIDFQPREPVSPLFAAMPRTPLMLELQITKEYLGQGTHLVGLASMYEEVLGTDLRPTEPGGEVHQLISGIAGVSNIGTARNWTGNLFGQADWFAFGRLAWAPQTAAREIFAEWAGLTFGRDPEVIDSITQMLALSYPACVNYMTPLGLHHIMNTGHHYGPGPWIDDLGRADWNPYYYHGATRDSIGFDRTSTGSDALSQYPEGFARRYADPATTPEKFLLWFHRLPWDYELAGGNTLWRELGLRYQLGVEQVGEMADIWSGLEGRIDAERFRHVSQHLAIQQREAEWWRDACLAYFRSVSGRPLPEGVPAPPQTLEEYKALTYPYAPGIRPQW</sequence>
<evidence type="ECO:0000256" key="2">
    <source>
        <dbReference type="ARBA" id="ARBA00022651"/>
    </source>
</evidence>
<dbReference type="PANTHER" id="PTHR39207">
    <property type="entry name" value="ALPHA-GLUCURONIDASE A"/>
    <property type="match status" value="1"/>
</dbReference>
<keyword evidence="4 7" id="KW-0119">Carbohydrate metabolism</keyword>
<dbReference type="SUPFAM" id="SSF55545">
    <property type="entry name" value="beta-N-acetylhexosaminidase-like domain"/>
    <property type="match status" value="1"/>
</dbReference>
<dbReference type="PANTHER" id="PTHR39207:SF1">
    <property type="entry name" value="ALPHA-GLUCURONIDASE A"/>
    <property type="match status" value="1"/>
</dbReference>
<dbReference type="InterPro" id="IPR037054">
    <property type="entry name" value="A-glucoronidase_C_sf"/>
</dbReference>
<evidence type="ECO:0000256" key="4">
    <source>
        <dbReference type="ARBA" id="ARBA00023277"/>
    </source>
</evidence>
<keyword evidence="2 7" id="KW-0858">Xylan degradation</keyword>
<keyword evidence="5 7" id="KW-0326">Glycosidase</keyword>
<dbReference type="RefSeq" id="WP_183495831.1">
    <property type="nucleotide sequence ID" value="NZ_JACIFF010000005.1"/>
</dbReference>
<comment type="similarity">
    <text evidence="1 7">Belongs to the glycosyl hydrolase 67 family.</text>
</comment>
<feature type="domain" description="Glycosyl hydrolase family 67 catalytic" evidence="10">
    <location>
        <begin position="147"/>
        <end position="456"/>
    </location>
</feature>
<dbReference type="Gene3D" id="3.20.20.80">
    <property type="entry name" value="Glycosidases"/>
    <property type="match status" value="1"/>
</dbReference>
<dbReference type="Proteomes" id="UP000576209">
    <property type="component" value="Unassembled WGS sequence"/>
</dbReference>
<evidence type="ECO:0000256" key="5">
    <source>
        <dbReference type="ARBA" id="ARBA00023295"/>
    </source>
</evidence>
<gene>
    <name evidence="11" type="ORF">GGR28_002218</name>
</gene>
<dbReference type="SUPFAM" id="SSF51445">
    <property type="entry name" value="(Trans)glycosidases"/>
    <property type="match status" value="1"/>
</dbReference>
<dbReference type="Gene3D" id="3.90.1330.10">
    <property type="entry name" value="Alpha-glucuronidase, C-terminal domain"/>
    <property type="match status" value="1"/>
</dbReference>
<keyword evidence="12" id="KW-1185">Reference proteome</keyword>
<evidence type="ECO:0000259" key="8">
    <source>
        <dbReference type="Pfam" id="PF03648"/>
    </source>
</evidence>
<feature type="domain" description="Glycosyl hydrolase family 67 C-terminal" evidence="9">
    <location>
        <begin position="457"/>
        <end position="681"/>
    </location>
</feature>
<comment type="catalytic activity">
    <reaction evidence="7">
        <text>Hydrolysis of (1-&gt;2)-alpha-D-(4-O-methyl)glucuronosyl links in the main chain of hardwood xylans.</text>
        <dbReference type="EC" id="3.2.1.131"/>
    </reaction>
</comment>
<evidence type="ECO:0000313" key="12">
    <source>
        <dbReference type="Proteomes" id="UP000576209"/>
    </source>
</evidence>
<feature type="domain" description="Alpha glucuronidase N-terminal" evidence="8">
    <location>
        <begin position="24"/>
        <end position="142"/>
    </location>
</feature>
<dbReference type="InterPro" id="IPR005154">
    <property type="entry name" value="Glyco_hydro_67_aGlcAse_N"/>
</dbReference>
<dbReference type="Gene3D" id="3.30.379.10">
    <property type="entry name" value="Chitobiase/beta-hexosaminidase domain 2-like"/>
    <property type="match status" value="1"/>
</dbReference>
<dbReference type="Pfam" id="PF03648">
    <property type="entry name" value="Glyco_hydro_67N"/>
    <property type="match status" value="1"/>
</dbReference>
<evidence type="ECO:0000256" key="6">
    <source>
        <dbReference type="ARBA" id="ARBA00023326"/>
    </source>
</evidence>
<dbReference type="EC" id="3.2.1.131" evidence="7"/>
<evidence type="ECO:0000256" key="1">
    <source>
        <dbReference type="ARBA" id="ARBA00008833"/>
    </source>
</evidence>
<dbReference type="GO" id="GO:0046559">
    <property type="term" value="F:alpha-glucuronidase activity"/>
    <property type="evidence" value="ECO:0007669"/>
    <property type="project" value="InterPro"/>
</dbReference>
<dbReference type="Pfam" id="PF07488">
    <property type="entry name" value="Glyco_hydro_67M"/>
    <property type="match status" value="1"/>
</dbReference>
<accession>A0A840E6L3</accession>
<evidence type="ECO:0000256" key="7">
    <source>
        <dbReference type="RuleBase" id="RU361198"/>
    </source>
</evidence>